<reference evidence="3" key="1">
    <citation type="journal article" date="2011" name="Proc. Natl. Acad. Sci. U.S.A.">
        <title>Obligate biotrophy features unraveled by the genomic analysis of rust fungi.</title>
        <authorList>
            <person name="Duplessis S."/>
            <person name="Cuomo C.A."/>
            <person name="Lin Y.-C."/>
            <person name="Aerts A."/>
            <person name="Tisserant E."/>
            <person name="Veneault-Fourrey C."/>
            <person name="Joly D.L."/>
            <person name="Hacquard S."/>
            <person name="Amselem J."/>
            <person name="Cantarel B.L."/>
            <person name="Chiu R."/>
            <person name="Coutinho P.M."/>
            <person name="Feau N."/>
            <person name="Field M."/>
            <person name="Frey P."/>
            <person name="Gelhaye E."/>
            <person name="Goldberg J."/>
            <person name="Grabherr M.G."/>
            <person name="Kodira C.D."/>
            <person name="Kohler A."/>
            <person name="Kuees U."/>
            <person name="Lindquist E.A."/>
            <person name="Lucas S.M."/>
            <person name="Mago R."/>
            <person name="Mauceli E."/>
            <person name="Morin E."/>
            <person name="Murat C."/>
            <person name="Pangilinan J.L."/>
            <person name="Park R."/>
            <person name="Pearson M."/>
            <person name="Quesneville H."/>
            <person name="Rouhier N."/>
            <person name="Sakthikumar S."/>
            <person name="Salamov A.A."/>
            <person name="Schmutz J."/>
            <person name="Selles B."/>
            <person name="Shapiro H."/>
            <person name="Tanguay P."/>
            <person name="Tuskan G.A."/>
            <person name="Henrissat B."/>
            <person name="Van de Peer Y."/>
            <person name="Rouze P."/>
            <person name="Ellis J.G."/>
            <person name="Dodds P.N."/>
            <person name="Schein J.E."/>
            <person name="Zhong S."/>
            <person name="Hamelin R.C."/>
            <person name="Grigoriev I.V."/>
            <person name="Szabo L.J."/>
            <person name="Martin F."/>
        </authorList>
    </citation>
    <scope>NUCLEOTIDE SEQUENCE [LARGE SCALE GENOMIC DNA]</scope>
    <source>
        <strain evidence="3">98AG31 / pathotype 3-4-7</strain>
    </source>
</reference>
<dbReference type="InParanoid" id="F4S2K6"/>
<evidence type="ECO:0000313" key="2">
    <source>
        <dbReference type="EMBL" id="EGG01019.1"/>
    </source>
</evidence>
<evidence type="ECO:0000256" key="1">
    <source>
        <dbReference type="SAM" id="SignalP"/>
    </source>
</evidence>
<dbReference type="AlphaFoldDB" id="F4S2K6"/>
<proteinExistence type="predicted"/>
<dbReference type="RefSeq" id="XP_007415619.1">
    <property type="nucleotide sequence ID" value="XM_007415557.1"/>
</dbReference>
<dbReference type="OrthoDB" id="2499306at2759"/>
<name>F4S2K6_MELLP</name>
<dbReference type="VEuPathDB" id="FungiDB:MELLADRAFT_75678"/>
<sequence length="147" mass="16118">MHTLKFLTAGLLLIFSTTVTGQKLRFVSPAQDTVVKPGQKLTLKLQFQSPSSSDTQIAWELGLNGFANDPTSLGRPLVASLGAGAAGATYKSDEQTYYWDVTLPTADKFLDGFDKTYRLTFSQYFLDKNAFSPMLNTISVPVKLQKA</sequence>
<feature type="chain" id="PRO_5003318207" evidence="1">
    <location>
        <begin position="22"/>
        <end position="147"/>
    </location>
</feature>
<dbReference type="KEGG" id="mlr:MELLADRAFT_75678"/>
<accession>F4S2K6</accession>
<gene>
    <name evidence="2" type="ORF">MELLADRAFT_75678</name>
</gene>
<dbReference type="EMBL" id="GL883141">
    <property type="protein sequence ID" value="EGG01019.1"/>
    <property type="molecule type" value="Genomic_DNA"/>
</dbReference>
<evidence type="ECO:0000313" key="3">
    <source>
        <dbReference type="Proteomes" id="UP000001072"/>
    </source>
</evidence>
<protein>
    <submittedName>
        <fullName evidence="2">Secreted protein</fullName>
    </submittedName>
</protein>
<organism evidence="3">
    <name type="scientific">Melampsora larici-populina (strain 98AG31 / pathotype 3-4-7)</name>
    <name type="common">Poplar leaf rust fungus</name>
    <dbReference type="NCBI Taxonomy" id="747676"/>
    <lineage>
        <taxon>Eukaryota</taxon>
        <taxon>Fungi</taxon>
        <taxon>Dikarya</taxon>
        <taxon>Basidiomycota</taxon>
        <taxon>Pucciniomycotina</taxon>
        <taxon>Pucciniomycetes</taxon>
        <taxon>Pucciniales</taxon>
        <taxon>Melampsoraceae</taxon>
        <taxon>Melampsora</taxon>
    </lineage>
</organism>
<keyword evidence="3" id="KW-1185">Reference proteome</keyword>
<keyword evidence="1" id="KW-0732">Signal</keyword>
<dbReference type="Proteomes" id="UP000001072">
    <property type="component" value="Unassembled WGS sequence"/>
</dbReference>
<feature type="signal peptide" evidence="1">
    <location>
        <begin position="1"/>
        <end position="21"/>
    </location>
</feature>
<dbReference type="HOGENOM" id="CLU_148187_0_0_1"/>
<dbReference type="GeneID" id="18932681"/>